<dbReference type="SUPFAM" id="SSF51735">
    <property type="entry name" value="NAD(P)-binding Rossmann-fold domains"/>
    <property type="match status" value="1"/>
</dbReference>
<evidence type="ECO:0008006" key="4">
    <source>
        <dbReference type="Google" id="ProtNLM"/>
    </source>
</evidence>
<evidence type="ECO:0000256" key="1">
    <source>
        <dbReference type="ARBA" id="ARBA00023002"/>
    </source>
</evidence>
<reference evidence="2 3" key="1">
    <citation type="submission" date="2013-03" db="EMBL/GenBank/DDBJ databases">
        <title>The Genome Sequence of Cladophialophora psammophila CBS 110553.</title>
        <authorList>
            <consortium name="The Broad Institute Genomics Platform"/>
            <person name="Cuomo C."/>
            <person name="de Hoog S."/>
            <person name="Gorbushina A."/>
            <person name="Walker B."/>
            <person name="Young S.K."/>
            <person name="Zeng Q."/>
            <person name="Gargeya S."/>
            <person name="Fitzgerald M."/>
            <person name="Haas B."/>
            <person name="Abouelleil A."/>
            <person name="Allen A.W."/>
            <person name="Alvarado L."/>
            <person name="Arachchi H.M."/>
            <person name="Berlin A.M."/>
            <person name="Chapman S.B."/>
            <person name="Gainer-Dewar J."/>
            <person name="Goldberg J."/>
            <person name="Griggs A."/>
            <person name="Gujja S."/>
            <person name="Hansen M."/>
            <person name="Howarth C."/>
            <person name="Imamovic A."/>
            <person name="Ireland A."/>
            <person name="Larimer J."/>
            <person name="McCowan C."/>
            <person name="Murphy C."/>
            <person name="Pearson M."/>
            <person name="Poon T.W."/>
            <person name="Priest M."/>
            <person name="Roberts A."/>
            <person name="Saif S."/>
            <person name="Shea T."/>
            <person name="Sisk P."/>
            <person name="Sykes S."/>
            <person name="Wortman J."/>
            <person name="Nusbaum C."/>
            <person name="Birren B."/>
        </authorList>
    </citation>
    <scope>NUCLEOTIDE SEQUENCE [LARGE SCALE GENOMIC DNA]</scope>
    <source>
        <strain evidence="2 3">CBS 110553</strain>
    </source>
</reference>
<dbReference type="Gene3D" id="3.90.180.10">
    <property type="entry name" value="Medium-chain alcohol dehydrogenases, catalytic domain"/>
    <property type="match status" value="1"/>
</dbReference>
<evidence type="ECO:0000313" key="3">
    <source>
        <dbReference type="Proteomes" id="UP000019471"/>
    </source>
</evidence>
<dbReference type="EMBL" id="AMGX01000061">
    <property type="protein sequence ID" value="EXJ53303.1"/>
    <property type="molecule type" value="Genomic_DNA"/>
</dbReference>
<dbReference type="AlphaFoldDB" id="W9VCU4"/>
<dbReference type="OrthoDB" id="48317at2759"/>
<dbReference type="GeneID" id="19198139"/>
<name>W9VCU4_9EURO</name>
<keyword evidence="1" id="KW-0560">Oxidoreductase</keyword>
<organism evidence="2 3">
    <name type="scientific">Cladophialophora psammophila CBS 110553</name>
    <dbReference type="NCBI Taxonomy" id="1182543"/>
    <lineage>
        <taxon>Eukaryota</taxon>
        <taxon>Fungi</taxon>
        <taxon>Dikarya</taxon>
        <taxon>Ascomycota</taxon>
        <taxon>Pezizomycotina</taxon>
        <taxon>Eurotiomycetes</taxon>
        <taxon>Chaetothyriomycetidae</taxon>
        <taxon>Chaetothyriales</taxon>
        <taxon>Herpotrichiellaceae</taxon>
        <taxon>Cladophialophora</taxon>
    </lineage>
</organism>
<sequence length="173" mass="19090">SGLSPVAVYSSKHFDLVKSLGATAIYDYKTNLPSKIRAETSNSLKYAFNCISSQSIAKYCVSALILGASPRFANLLGEISLRKDVVPSLSITYTAIREDIVYIGTPIVASAQDFTFTKRWFEMIKAFLRKEKLKTHPLKAGLNSLAGVLEEMDLLRKGLVSGHKLIYHISKTT</sequence>
<dbReference type="GO" id="GO:0016651">
    <property type="term" value="F:oxidoreductase activity, acting on NAD(P)H"/>
    <property type="evidence" value="ECO:0007669"/>
    <property type="project" value="InterPro"/>
</dbReference>
<comment type="caution">
    <text evidence="2">The sequence shown here is derived from an EMBL/GenBank/DDBJ whole genome shotgun (WGS) entry which is preliminary data.</text>
</comment>
<keyword evidence="3" id="KW-1185">Reference proteome</keyword>
<dbReference type="PANTHER" id="PTHR45348">
    <property type="entry name" value="HYPOTHETICAL OXIDOREDUCTASE (EUROFUNG)"/>
    <property type="match status" value="1"/>
</dbReference>
<dbReference type="RefSeq" id="XP_007752212.1">
    <property type="nucleotide sequence ID" value="XM_007754022.1"/>
</dbReference>
<gene>
    <name evidence="2" type="ORF">A1O5_13457</name>
</gene>
<dbReference type="InterPro" id="IPR047122">
    <property type="entry name" value="Trans-enoyl_RdTase-like"/>
</dbReference>
<dbReference type="Gene3D" id="3.40.50.720">
    <property type="entry name" value="NAD(P)-binding Rossmann-like Domain"/>
    <property type="match status" value="1"/>
</dbReference>
<dbReference type="Proteomes" id="UP000019471">
    <property type="component" value="Unassembled WGS sequence"/>
</dbReference>
<proteinExistence type="predicted"/>
<feature type="non-terminal residue" evidence="2">
    <location>
        <position position="1"/>
    </location>
</feature>
<dbReference type="PANTHER" id="PTHR45348:SF2">
    <property type="entry name" value="ZINC-TYPE ALCOHOL DEHYDROGENASE-LIKE PROTEIN C2E1P3.01"/>
    <property type="match status" value="1"/>
</dbReference>
<protein>
    <recommendedName>
        <fullName evidence="4">Alcohol dehydrogenase-like C-terminal domain-containing protein</fullName>
    </recommendedName>
</protein>
<accession>W9VCU4</accession>
<evidence type="ECO:0000313" key="2">
    <source>
        <dbReference type="EMBL" id="EXJ53303.1"/>
    </source>
</evidence>
<dbReference type="HOGENOM" id="CLU_026673_16_7_1"/>
<dbReference type="STRING" id="1182543.W9VCU4"/>
<dbReference type="InterPro" id="IPR036291">
    <property type="entry name" value="NAD(P)-bd_dom_sf"/>
</dbReference>